<dbReference type="EMBL" id="CAVMBE010000089">
    <property type="protein sequence ID" value="CAK4033583.1"/>
    <property type="molecule type" value="Genomic_DNA"/>
</dbReference>
<feature type="compositionally biased region" description="Basic and acidic residues" evidence="1">
    <location>
        <begin position="320"/>
        <end position="330"/>
    </location>
</feature>
<dbReference type="Gene3D" id="1.10.287.110">
    <property type="entry name" value="DnaJ domain"/>
    <property type="match status" value="1"/>
</dbReference>
<organism evidence="3 4">
    <name type="scientific">Lecanosticta acicola</name>
    <dbReference type="NCBI Taxonomy" id="111012"/>
    <lineage>
        <taxon>Eukaryota</taxon>
        <taxon>Fungi</taxon>
        <taxon>Dikarya</taxon>
        <taxon>Ascomycota</taxon>
        <taxon>Pezizomycotina</taxon>
        <taxon>Dothideomycetes</taxon>
        <taxon>Dothideomycetidae</taxon>
        <taxon>Mycosphaerellales</taxon>
        <taxon>Mycosphaerellaceae</taxon>
        <taxon>Lecanosticta</taxon>
    </lineage>
</organism>
<evidence type="ECO:0000313" key="4">
    <source>
        <dbReference type="Proteomes" id="UP001296104"/>
    </source>
</evidence>
<feature type="compositionally biased region" description="Polar residues" evidence="1">
    <location>
        <begin position="490"/>
        <end position="510"/>
    </location>
</feature>
<feature type="compositionally biased region" description="Polar residues" evidence="1">
    <location>
        <begin position="249"/>
        <end position="266"/>
    </location>
</feature>
<dbReference type="InterPro" id="IPR036869">
    <property type="entry name" value="J_dom_sf"/>
</dbReference>
<evidence type="ECO:0000313" key="3">
    <source>
        <dbReference type="EMBL" id="CAK4033583.1"/>
    </source>
</evidence>
<name>A0AAI8Z6W8_9PEZI</name>
<sequence>MSAAGLDMNALRQMIKLDVAACNELQTKIHQYRWEILGGKRPNDKELDLMEASNKDMTKDLVQRIERIEGQGHKTSSDREMLQALNARLAVCDHQQMRLTELRDLDRETNGGKCPERATKFAEDNLPLGGRLRRPSNSPQSRVTEHLRLSSEADARSTSPGPIFERADSKAASPAGSRDRGTMDEYPCRASQLSGSPRTPASPSMAFGTPPGQPQPPSRGVGITRAATDTLTGPPRRPSPQAPPISPATTFGTPYRPSQTPPQATVTARAARDGSGEDMSARRHSLFSPPPPPPLPVETPHAQSRAAATPSAHSAIPNRMFRDSTDDVPGRRHSTMTPPSSAPPPPAQPVELVNMPRKSNESPRPMFSNVNWSRTDNVSATSAQANQPRDPPLQNYADTARTSGTPIEYPAAPPSLTSSRPAERFYDKYVKSAPQHIPRASGDPRASSENVTQVPHRRPSQLSQMTPKYLDTPKGANNVSRPSPPEPITERQSTPYKPPMSGSSRTSSEYSLPPSRPRSATKRSYEAPYVRDALDDDTELEPDRSGWPLLYRILDVDPATDSSVFDATARRALTRMSLKHDPTKVPGDPEAPVRWAAVLQAFDTLIDPERKRAYDIHSAELVDCDDSDFAKLSMNPASRR</sequence>
<feature type="region of interest" description="Disordered" evidence="1">
    <location>
        <begin position="107"/>
        <end position="542"/>
    </location>
</feature>
<dbReference type="PROSITE" id="PS50076">
    <property type="entry name" value="DNAJ_2"/>
    <property type="match status" value="1"/>
</dbReference>
<feature type="compositionally biased region" description="Polar residues" evidence="1">
    <location>
        <begin position="191"/>
        <end position="202"/>
    </location>
</feature>
<keyword evidence="4" id="KW-1185">Reference proteome</keyword>
<gene>
    <name evidence="3" type="ORF">LECACI_7A008741</name>
</gene>
<feature type="compositionally biased region" description="Basic and acidic residues" evidence="1">
    <location>
        <begin position="143"/>
        <end position="155"/>
    </location>
</feature>
<evidence type="ECO:0000256" key="1">
    <source>
        <dbReference type="SAM" id="MobiDB-lite"/>
    </source>
</evidence>
<feature type="domain" description="J" evidence="2">
    <location>
        <begin position="549"/>
        <end position="618"/>
    </location>
</feature>
<feature type="compositionally biased region" description="Pro residues" evidence="1">
    <location>
        <begin position="288"/>
        <end position="297"/>
    </location>
</feature>
<feature type="compositionally biased region" description="Polar residues" evidence="1">
    <location>
        <begin position="368"/>
        <end position="387"/>
    </location>
</feature>
<proteinExistence type="predicted"/>
<feature type="compositionally biased region" description="Basic and acidic residues" evidence="1">
    <location>
        <begin position="177"/>
        <end position="187"/>
    </location>
</feature>
<evidence type="ECO:0000259" key="2">
    <source>
        <dbReference type="PROSITE" id="PS50076"/>
    </source>
</evidence>
<feature type="compositionally biased region" description="Basic and acidic residues" evidence="1">
    <location>
        <begin position="270"/>
        <end position="281"/>
    </location>
</feature>
<dbReference type="Proteomes" id="UP001296104">
    <property type="component" value="Unassembled WGS sequence"/>
</dbReference>
<dbReference type="AlphaFoldDB" id="A0AAI8Z6W8"/>
<feature type="compositionally biased region" description="Basic and acidic residues" evidence="1">
    <location>
        <begin position="421"/>
        <end position="430"/>
    </location>
</feature>
<feature type="compositionally biased region" description="Polar residues" evidence="1">
    <location>
        <begin position="396"/>
        <end position="405"/>
    </location>
</feature>
<feature type="compositionally biased region" description="Basic and acidic residues" evidence="1">
    <location>
        <begin position="107"/>
        <end position="123"/>
    </location>
</feature>
<reference evidence="3" key="1">
    <citation type="submission" date="2023-11" db="EMBL/GenBank/DDBJ databases">
        <authorList>
            <person name="Alioto T."/>
            <person name="Alioto T."/>
            <person name="Gomez Garrido J."/>
        </authorList>
    </citation>
    <scope>NUCLEOTIDE SEQUENCE</scope>
</reference>
<accession>A0AAI8Z6W8</accession>
<comment type="caution">
    <text evidence="3">The sequence shown here is derived from an EMBL/GenBank/DDBJ whole genome shotgun (WGS) entry which is preliminary data.</text>
</comment>
<protein>
    <recommendedName>
        <fullName evidence="2">J domain-containing protein</fullName>
    </recommendedName>
</protein>
<dbReference type="SUPFAM" id="SSF46565">
    <property type="entry name" value="Chaperone J-domain"/>
    <property type="match status" value="1"/>
</dbReference>
<dbReference type="InterPro" id="IPR001623">
    <property type="entry name" value="DnaJ_domain"/>
</dbReference>
<feature type="compositionally biased region" description="Pro residues" evidence="1">
    <location>
        <begin position="235"/>
        <end position="246"/>
    </location>
</feature>